<reference evidence="1 2" key="1">
    <citation type="submission" date="2016-10" db="EMBL/GenBank/DDBJ databases">
        <authorList>
            <person name="de Groot N.N."/>
        </authorList>
    </citation>
    <scope>NUCLEOTIDE SEQUENCE [LARGE SCALE GENOMIC DNA]</scope>
    <source>
        <strain evidence="1 2">DSM 1736</strain>
    </source>
</reference>
<protein>
    <submittedName>
        <fullName evidence="1">Uncharacterized protein</fullName>
    </submittedName>
</protein>
<organism evidence="1 2">
    <name type="scientific">Dendrosporobacter quercicolus</name>
    <dbReference type="NCBI Taxonomy" id="146817"/>
    <lineage>
        <taxon>Bacteria</taxon>
        <taxon>Bacillati</taxon>
        <taxon>Bacillota</taxon>
        <taxon>Negativicutes</taxon>
        <taxon>Selenomonadales</taxon>
        <taxon>Sporomusaceae</taxon>
        <taxon>Dendrosporobacter</taxon>
    </lineage>
</organism>
<dbReference type="AlphaFoldDB" id="A0A1G9WV76"/>
<sequence>MTQAVLLHTIQDAEHYLESGLFENAQLFSANIHVVFYLKHQHGRECHDLCSYITPQEVAQVQEVSIRRNGRLLQELDQRLAPEINRQLRLFICYFEPLYSFTGARQLVLYVLLELMLQRMMLSWNLDMLVAYEGRLGFLQSSISEFLRQAFPDLHFIMLRYDFPKGGEKTTIHGGSLEQISDFLMSGYNTFNEFQIRSINQEVHYDRNILVFGPMKQMHCIDQSNEKAIVHVFQPQPKEVKTLFDYRIARENLPKYSDLSTVGNEDKENQQRLAFLYEVISRHFCHHFIQELQVFSLYRKLHEDNMPFSQVLWENPPYTGAGALLVEYFLKATSAEVCGIQSNVTALLGKIPAPYAPVSIYNRCNRFITNDRTLEGTVKLQKAKISHCKLPQITVMDKLRTKNKFLKKRTVVDIALYLTPTINFLKTGRISFEVRCQVELLHLLESLTDKSIHVITHTNATQEICAVVSLLKNVQNIVWIKACSLKDYLTKYEPQVILSGALCPEFELEEWIDDNCQVIVMGDRDSIPIYREEVQWQSMVIYANTVDEVKTLSGI</sequence>
<proteinExistence type="predicted"/>
<dbReference type="EMBL" id="FNHB01000008">
    <property type="protein sequence ID" value="SDM88360.1"/>
    <property type="molecule type" value="Genomic_DNA"/>
</dbReference>
<dbReference type="Proteomes" id="UP000214880">
    <property type="component" value="Unassembled WGS sequence"/>
</dbReference>
<gene>
    <name evidence="1" type="ORF">SAMN04488502_10899</name>
</gene>
<dbReference type="STRING" id="146817.SAMN04488502_10899"/>
<name>A0A1G9WV76_9FIRM</name>
<accession>A0A1G9WV76</accession>
<keyword evidence="2" id="KW-1185">Reference proteome</keyword>
<evidence type="ECO:0000313" key="1">
    <source>
        <dbReference type="EMBL" id="SDM88360.1"/>
    </source>
</evidence>
<dbReference type="RefSeq" id="WP_092074319.1">
    <property type="nucleotide sequence ID" value="NZ_FNHB01000008.1"/>
</dbReference>
<evidence type="ECO:0000313" key="2">
    <source>
        <dbReference type="Proteomes" id="UP000214880"/>
    </source>
</evidence>